<feature type="transmembrane region" description="Helical" evidence="1">
    <location>
        <begin position="201"/>
        <end position="222"/>
    </location>
</feature>
<keyword evidence="1" id="KW-1133">Transmembrane helix</keyword>
<dbReference type="Pfam" id="PF01841">
    <property type="entry name" value="Transglut_core"/>
    <property type="match status" value="1"/>
</dbReference>
<dbReference type="RefSeq" id="WP_013655207.1">
    <property type="nucleotide sequence ID" value="NC_015275.1"/>
</dbReference>
<dbReference type="AlphaFoldDB" id="F2JHW2"/>
<feature type="transmembrane region" description="Helical" evidence="1">
    <location>
        <begin position="65"/>
        <end position="90"/>
    </location>
</feature>
<dbReference type="STRING" id="642492.Clole_0149"/>
<dbReference type="Gene3D" id="3.10.620.30">
    <property type="match status" value="1"/>
</dbReference>
<dbReference type="PANTHER" id="PTHR42736:SF1">
    <property type="entry name" value="PROTEIN-GLUTAMINE GAMMA-GLUTAMYLTRANSFERASE"/>
    <property type="match status" value="1"/>
</dbReference>
<feature type="transmembrane region" description="Helical" evidence="1">
    <location>
        <begin position="169"/>
        <end position="189"/>
    </location>
</feature>
<dbReference type="Pfam" id="PF13559">
    <property type="entry name" value="DUF4129"/>
    <property type="match status" value="1"/>
</dbReference>
<dbReference type="HOGENOM" id="CLU_371200_0_0_9"/>
<dbReference type="Proteomes" id="UP000008467">
    <property type="component" value="Chromosome"/>
</dbReference>
<dbReference type="InterPro" id="IPR025403">
    <property type="entry name" value="TgpA-like_C"/>
</dbReference>
<dbReference type="EMBL" id="CP002582">
    <property type="protein sequence ID" value="ADZ81906.1"/>
    <property type="molecule type" value="Genomic_DNA"/>
</dbReference>
<dbReference type="KEGG" id="cle:Clole_0149"/>
<keyword evidence="1" id="KW-0812">Transmembrane</keyword>
<protein>
    <submittedName>
        <fullName evidence="3">Transglutaminase domain-containing protein</fullName>
    </submittedName>
</protein>
<sequence>MGKPTKTKLIGTSLVSILLVLSMSLYGGFHLLIGLTLLVLIQGLLISLCKKLLAIAQVDSEQRSYIFPLFQIVTVCLFTIAIYLMSQAAYAEKISYLYWLSHLFDKNLSIIEFEVATYIFVNYFFVTVVLYGKPLSKMLGDKIDRWLPPSWILIFSIILIVYTREGFNHFTRISSLMIGSGVLILVLFMRKAEGKMHHTRYIFEPGHYFITFTIMVLVLWGLGTNMPKVQELPGTRWLKNLRSNFGTQANLDNNLPASSELTKDLVLSDVILFEVDASEPIYLREVAYKKYINNAWEFEVGDSSYESYIDFRPAYLEAEYSQTVTILNEMAWLRTQKPELFSEYKQILNRESSITMKKRYTINQNPINKVNYFTINGFTNIQDSLASRIYYYGNLENIYFHSDRLVEPTWYQVSYYDRTPKQGSREYAFLKGLSHNRFVNLYKELQAYREDGLYNKELIPKLLRTYTPLVQYQKVQQSYLQIPEEIEYPIYELTKEVIKGEVSDWGQAEAICNYLKENYIYNLQSKPVQQGDDVYDFLFNQKQGVCQEFASSMVLMCRSVGLPTRYVTGYLVTEKKPGTTNTYVVREKDAHAFAEVYIPAYGWMLFDPTPPIVQENLEPEKTKQMIAADYMQLGLGSLIFVLCIFLSFKFVHGVKTIYWLLLLHLKPTKWGIESLMRRTLFLLEKKGYPKGEKETISQYQKRMVDEGFSIELVVSLFEKSTFGHQPPSREELKLAVKAYRGLRKKSKST</sequence>
<keyword evidence="4" id="KW-1185">Reference proteome</keyword>
<reference evidence="3 4" key="1">
    <citation type="journal article" date="2011" name="J. Bacteriol.">
        <title>Complete genome sequence of the cellulose-degrading bacterium Cellulosilyticum lentocellum.</title>
        <authorList>
            <consortium name="US DOE Joint Genome Institute"/>
            <person name="Miller D.A."/>
            <person name="Suen G."/>
            <person name="Bruce D."/>
            <person name="Copeland A."/>
            <person name="Cheng J.F."/>
            <person name="Detter C."/>
            <person name="Goodwin L.A."/>
            <person name="Han C.S."/>
            <person name="Hauser L.J."/>
            <person name="Land M.L."/>
            <person name="Lapidus A."/>
            <person name="Lucas S."/>
            <person name="Meincke L."/>
            <person name="Pitluck S."/>
            <person name="Tapia R."/>
            <person name="Teshima H."/>
            <person name="Woyke T."/>
            <person name="Fox B.G."/>
            <person name="Angert E.R."/>
            <person name="Currie C.R."/>
        </authorList>
    </citation>
    <scope>NUCLEOTIDE SEQUENCE [LARGE SCALE GENOMIC DNA]</scope>
    <source>
        <strain evidence="4">ATCC 49066 / DSM 5427 / NCIMB 11756 / RHM5</strain>
    </source>
</reference>
<evidence type="ECO:0000259" key="2">
    <source>
        <dbReference type="SMART" id="SM00460"/>
    </source>
</evidence>
<proteinExistence type="predicted"/>
<feature type="transmembrane region" description="Helical" evidence="1">
    <location>
        <begin position="630"/>
        <end position="651"/>
    </location>
</feature>
<feature type="domain" description="Transglutaminase-like" evidence="2">
    <location>
        <begin position="538"/>
        <end position="610"/>
    </location>
</feature>
<feature type="transmembrane region" description="Helical" evidence="1">
    <location>
        <begin position="9"/>
        <end position="26"/>
    </location>
</feature>
<feature type="transmembrane region" description="Helical" evidence="1">
    <location>
        <begin position="143"/>
        <end position="163"/>
    </location>
</feature>
<dbReference type="SMART" id="SM00460">
    <property type="entry name" value="TGc"/>
    <property type="match status" value="1"/>
</dbReference>
<dbReference type="eggNOG" id="COG1305">
    <property type="taxonomic scope" value="Bacteria"/>
</dbReference>
<evidence type="ECO:0000313" key="4">
    <source>
        <dbReference type="Proteomes" id="UP000008467"/>
    </source>
</evidence>
<feature type="transmembrane region" description="Helical" evidence="1">
    <location>
        <begin position="110"/>
        <end position="131"/>
    </location>
</feature>
<organism evidence="3 4">
    <name type="scientific">Cellulosilyticum lentocellum (strain ATCC 49066 / DSM 5427 / NCIMB 11756 / RHM5)</name>
    <name type="common">Clostridium lentocellum</name>
    <dbReference type="NCBI Taxonomy" id="642492"/>
    <lineage>
        <taxon>Bacteria</taxon>
        <taxon>Bacillati</taxon>
        <taxon>Bacillota</taxon>
        <taxon>Clostridia</taxon>
        <taxon>Lachnospirales</taxon>
        <taxon>Cellulosilyticaceae</taxon>
        <taxon>Cellulosilyticum</taxon>
    </lineage>
</organism>
<keyword evidence="1" id="KW-0472">Membrane</keyword>
<feature type="transmembrane region" description="Helical" evidence="1">
    <location>
        <begin position="32"/>
        <end position="53"/>
    </location>
</feature>
<gene>
    <name evidence="3" type="ordered locus">Clole_0149</name>
</gene>
<dbReference type="InterPro" id="IPR052901">
    <property type="entry name" value="Bact_TGase-like"/>
</dbReference>
<dbReference type="PANTHER" id="PTHR42736">
    <property type="entry name" value="PROTEIN-GLUTAMINE GAMMA-GLUTAMYLTRANSFERASE"/>
    <property type="match status" value="1"/>
</dbReference>
<accession>F2JHW2</accession>
<evidence type="ECO:0000256" key="1">
    <source>
        <dbReference type="SAM" id="Phobius"/>
    </source>
</evidence>
<dbReference type="InterPro" id="IPR038765">
    <property type="entry name" value="Papain-like_cys_pep_sf"/>
</dbReference>
<dbReference type="SUPFAM" id="SSF54001">
    <property type="entry name" value="Cysteine proteinases"/>
    <property type="match status" value="1"/>
</dbReference>
<evidence type="ECO:0000313" key="3">
    <source>
        <dbReference type="EMBL" id="ADZ81906.1"/>
    </source>
</evidence>
<name>F2JHW2_CELLD</name>
<dbReference type="InterPro" id="IPR002931">
    <property type="entry name" value="Transglutaminase-like"/>
</dbReference>